<feature type="domain" description="HTH cro/C1-type" evidence="2">
    <location>
        <begin position="10"/>
        <end position="65"/>
    </location>
</feature>
<evidence type="ECO:0000259" key="2">
    <source>
        <dbReference type="PROSITE" id="PS50943"/>
    </source>
</evidence>
<dbReference type="GO" id="GO:0003700">
    <property type="term" value="F:DNA-binding transcription factor activity"/>
    <property type="evidence" value="ECO:0007669"/>
    <property type="project" value="TreeGrafter"/>
</dbReference>
<dbReference type="PANTHER" id="PTHR46797">
    <property type="entry name" value="HTH-TYPE TRANSCRIPTIONAL REGULATOR"/>
    <property type="match status" value="1"/>
</dbReference>
<accession>A0A7X9S8P4</accession>
<comment type="caution">
    <text evidence="3">The sequence shown here is derived from an EMBL/GenBank/DDBJ whole genome shotgun (WGS) entry which is preliminary data.</text>
</comment>
<dbReference type="InterPro" id="IPR050807">
    <property type="entry name" value="TransReg_Diox_bact_type"/>
</dbReference>
<name>A0A7X9S8P4_9BACE</name>
<reference evidence="3 4" key="1">
    <citation type="submission" date="2020-04" db="EMBL/GenBank/DDBJ databases">
        <authorList>
            <person name="Hitch T.C.A."/>
            <person name="Wylensek D."/>
            <person name="Clavel T."/>
        </authorList>
    </citation>
    <scope>NUCLEOTIDE SEQUENCE [LARGE SCALE GENOMIC DNA]</scope>
    <source>
        <strain evidence="3 4">WCA3-601-WT-5E</strain>
    </source>
</reference>
<dbReference type="SMART" id="SM00530">
    <property type="entry name" value="HTH_XRE"/>
    <property type="match status" value="1"/>
</dbReference>
<evidence type="ECO:0000313" key="4">
    <source>
        <dbReference type="Proteomes" id="UP000520291"/>
    </source>
</evidence>
<dbReference type="GO" id="GO:0003677">
    <property type="term" value="F:DNA binding"/>
    <property type="evidence" value="ECO:0007669"/>
    <property type="project" value="UniProtKB-KW"/>
</dbReference>
<dbReference type="InterPro" id="IPR010982">
    <property type="entry name" value="Lambda_DNA-bd_dom_sf"/>
</dbReference>
<dbReference type="Gene3D" id="1.10.260.40">
    <property type="entry name" value="lambda repressor-like DNA-binding domains"/>
    <property type="match status" value="1"/>
</dbReference>
<dbReference type="GO" id="GO:0005829">
    <property type="term" value="C:cytosol"/>
    <property type="evidence" value="ECO:0007669"/>
    <property type="project" value="TreeGrafter"/>
</dbReference>
<dbReference type="Pfam" id="PF12844">
    <property type="entry name" value="HTH_19"/>
    <property type="match status" value="1"/>
</dbReference>
<dbReference type="AlphaFoldDB" id="A0A7X9S8P4"/>
<sequence>MFMKSLGSTLKELREIHRFTLRQVEEATGISNAYLSQLENDKIAKPSANVLYKLSNIYNVELDTLLAAAGIIEKKSSSNKLLNAVALSSDSSLTKEEEEALLDYLRFIRQKQK</sequence>
<evidence type="ECO:0000256" key="1">
    <source>
        <dbReference type="ARBA" id="ARBA00023125"/>
    </source>
</evidence>
<dbReference type="SUPFAM" id="SSF47413">
    <property type="entry name" value="lambda repressor-like DNA-binding domains"/>
    <property type="match status" value="1"/>
</dbReference>
<dbReference type="PROSITE" id="PS50943">
    <property type="entry name" value="HTH_CROC1"/>
    <property type="match status" value="1"/>
</dbReference>
<dbReference type="Proteomes" id="UP000520291">
    <property type="component" value="Unassembled WGS sequence"/>
</dbReference>
<organism evidence="3 4">
    <name type="scientific">Bacteroides eggerthii</name>
    <dbReference type="NCBI Taxonomy" id="28111"/>
    <lineage>
        <taxon>Bacteria</taxon>
        <taxon>Pseudomonadati</taxon>
        <taxon>Bacteroidota</taxon>
        <taxon>Bacteroidia</taxon>
        <taxon>Bacteroidales</taxon>
        <taxon>Bacteroidaceae</taxon>
        <taxon>Bacteroides</taxon>
    </lineage>
</organism>
<keyword evidence="1" id="KW-0238">DNA-binding</keyword>
<gene>
    <name evidence="3" type="ORF">HF841_01380</name>
</gene>
<dbReference type="EMBL" id="JABAGL010000002">
    <property type="protein sequence ID" value="NME84689.1"/>
    <property type="molecule type" value="Genomic_DNA"/>
</dbReference>
<protein>
    <submittedName>
        <fullName evidence="3">Helix-turn-helix transcriptional regulator</fullName>
    </submittedName>
</protein>
<proteinExistence type="predicted"/>
<dbReference type="CDD" id="cd00093">
    <property type="entry name" value="HTH_XRE"/>
    <property type="match status" value="1"/>
</dbReference>
<evidence type="ECO:0000313" key="3">
    <source>
        <dbReference type="EMBL" id="NME84689.1"/>
    </source>
</evidence>
<dbReference type="InterPro" id="IPR001387">
    <property type="entry name" value="Cro/C1-type_HTH"/>
</dbReference>
<dbReference type="PANTHER" id="PTHR46797:SF1">
    <property type="entry name" value="METHYLPHOSPHONATE SYNTHASE"/>
    <property type="match status" value="1"/>
</dbReference>